<dbReference type="SUPFAM" id="SSF88659">
    <property type="entry name" value="Sigma3 and sigma4 domains of RNA polymerase sigma factors"/>
    <property type="match status" value="1"/>
</dbReference>
<dbReference type="NCBIfam" id="NF007216">
    <property type="entry name" value="PRK09638.1"/>
    <property type="match status" value="1"/>
</dbReference>
<dbReference type="CDD" id="cd06171">
    <property type="entry name" value="Sigma70_r4"/>
    <property type="match status" value="1"/>
</dbReference>
<evidence type="ECO:0000259" key="8">
    <source>
        <dbReference type="Pfam" id="PF08281"/>
    </source>
</evidence>
<evidence type="ECO:0000256" key="3">
    <source>
        <dbReference type="ARBA" id="ARBA00023082"/>
    </source>
</evidence>
<evidence type="ECO:0000256" key="4">
    <source>
        <dbReference type="ARBA" id="ARBA00023125"/>
    </source>
</evidence>
<gene>
    <name evidence="9" type="primary">sigY</name>
    <name evidence="9" type="ORF">GMB86_12820</name>
</gene>
<keyword evidence="2 6" id="KW-0805">Transcription regulation</keyword>
<evidence type="ECO:0000256" key="1">
    <source>
        <dbReference type="ARBA" id="ARBA00010641"/>
    </source>
</evidence>
<evidence type="ECO:0000259" key="7">
    <source>
        <dbReference type="Pfam" id="PF04542"/>
    </source>
</evidence>
<dbReference type="InterPro" id="IPR007627">
    <property type="entry name" value="RNA_pol_sigma70_r2"/>
</dbReference>
<dbReference type="RefSeq" id="WP_155220545.1">
    <property type="nucleotide sequence ID" value="NZ_WNHB01000022.1"/>
</dbReference>
<dbReference type="OrthoDB" id="3472490at2"/>
<dbReference type="GO" id="GO:0016987">
    <property type="term" value="F:sigma factor activity"/>
    <property type="evidence" value="ECO:0007669"/>
    <property type="project" value="UniProtKB-KW"/>
</dbReference>
<evidence type="ECO:0000256" key="5">
    <source>
        <dbReference type="ARBA" id="ARBA00023163"/>
    </source>
</evidence>
<dbReference type="PANTHER" id="PTHR43133">
    <property type="entry name" value="RNA POLYMERASE ECF-TYPE SIGMA FACTO"/>
    <property type="match status" value="1"/>
</dbReference>
<comment type="similarity">
    <text evidence="1 6">Belongs to the sigma-70 factor family. ECF subfamily.</text>
</comment>
<dbReference type="InterPro" id="IPR014284">
    <property type="entry name" value="RNA_pol_sigma-70_dom"/>
</dbReference>
<feature type="domain" description="RNA polymerase sigma factor 70 region 4 type 2" evidence="8">
    <location>
        <begin position="123"/>
        <end position="165"/>
    </location>
</feature>
<dbReference type="PROSITE" id="PS01063">
    <property type="entry name" value="SIGMA70_ECF"/>
    <property type="match status" value="1"/>
</dbReference>
<keyword evidence="5 6" id="KW-0804">Transcription</keyword>
<evidence type="ECO:0000313" key="9">
    <source>
        <dbReference type="EMBL" id="MTT32889.1"/>
    </source>
</evidence>
<dbReference type="InterPro" id="IPR013324">
    <property type="entry name" value="RNA_pol_sigma_r3/r4-like"/>
</dbReference>
<name>A0A6N8CRL8_9BACI</name>
<reference evidence="9 10" key="1">
    <citation type="submission" date="2019-11" db="EMBL/GenBank/DDBJ databases">
        <title>Terrilactibacillus tamarindus sp. nov. BCM23-1 isolated from bark of Tamarindus indica.</title>
        <authorList>
            <person name="Kingkaew E."/>
            <person name="Tanasupawat S."/>
        </authorList>
    </citation>
    <scope>NUCLEOTIDE SEQUENCE [LARGE SCALE GENOMIC DNA]</scope>
    <source>
        <strain evidence="9 10">BCM23-1</strain>
    </source>
</reference>
<evidence type="ECO:0000313" key="10">
    <source>
        <dbReference type="Proteomes" id="UP000440978"/>
    </source>
</evidence>
<keyword evidence="3 6" id="KW-0731">Sigma factor</keyword>
<evidence type="ECO:0000256" key="2">
    <source>
        <dbReference type="ARBA" id="ARBA00023015"/>
    </source>
</evidence>
<keyword evidence="4 6" id="KW-0238">DNA-binding</keyword>
<comment type="caution">
    <text evidence="9">The sequence shown here is derived from an EMBL/GenBank/DDBJ whole genome shotgun (WGS) entry which is preliminary data.</text>
</comment>
<dbReference type="EMBL" id="WNHB01000022">
    <property type="protein sequence ID" value="MTT32889.1"/>
    <property type="molecule type" value="Genomic_DNA"/>
</dbReference>
<dbReference type="GO" id="GO:0006352">
    <property type="term" value="P:DNA-templated transcription initiation"/>
    <property type="evidence" value="ECO:0007669"/>
    <property type="project" value="InterPro"/>
</dbReference>
<dbReference type="NCBIfam" id="TIGR02937">
    <property type="entry name" value="sigma70-ECF"/>
    <property type="match status" value="1"/>
</dbReference>
<sequence>MSDRLLIDKAKNKNKDAFAELFLRHRDFLYRYLLKLTLNPDLSEDIVQDTMLKSYQNIKKYNGSSSFTSWLITIANRIYFDILRKKKRERNWIKQQQILGQRKLSWQLQQNNDRWSATLESFKELKPDIRAAVLLKHYYGYTYDEIGKLMGVKSGTVKSRVHVGLIQLRKGLLGDEEG</sequence>
<dbReference type="InterPro" id="IPR013249">
    <property type="entry name" value="RNA_pol_sigma70_r4_t2"/>
</dbReference>
<dbReference type="GO" id="GO:0006950">
    <property type="term" value="P:response to stress"/>
    <property type="evidence" value="ECO:0007669"/>
    <property type="project" value="UniProtKB-ARBA"/>
</dbReference>
<dbReference type="Gene3D" id="1.10.10.10">
    <property type="entry name" value="Winged helix-like DNA-binding domain superfamily/Winged helix DNA-binding domain"/>
    <property type="match status" value="1"/>
</dbReference>
<dbReference type="GO" id="GO:0003677">
    <property type="term" value="F:DNA binding"/>
    <property type="evidence" value="ECO:0007669"/>
    <property type="project" value="UniProtKB-KW"/>
</dbReference>
<dbReference type="InterPro" id="IPR000838">
    <property type="entry name" value="RNA_pol_sigma70_ECF_CS"/>
</dbReference>
<dbReference type="InterPro" id="IPR013325">
    <property type="entry name" value="RNA_pol_sigma_r2"/>
</dbReference>
<evidence type="ECO:0000256" key="6">
    <source>
        <dbReference type="RuleBase" id="RU000716"/>
    </source>
</evidence>
<dbReference type="Pfam" id="PF04542">
    <property type="entry name" value="Sigma70_r2"/>
    <property type="match status" value="1"/>
</dbReference>
<dbReference type="AlphaFoldDB" id="A0A6N8CRL8"/>
<dbReference type="Pfam" id="PF08281">
    <property type="entry name" value="Sigma70_r4_2"/>
    <property type="match status" value="1"/>
</dbReference>
<dbReference type="InterPro" id="IPR036388">
    <property type="entry name" value="WH-like_DNA-bd_sf"/>
</dbReference>
<dbReference type="Gene3D" id="1.10.1740.10">
    <property type="match status" value="1"/>
</dbReference>
<dbReference type="Proteomes" id="UP000440978">
    <property type="component" value="Unassembled WGS sequence"/>
</dbReference>
<dbReference type="PANTHER" id="PTHR43133:SF60">
    <property type="entry name" value="RNA POLYMERASE SIGMA FACTOR SIGV"/>
    <property type="match status" value="1"/>
</dbReference>
<dbReference type="InterPro" id="IPR039425">
    <property type="entry name" value="RNA_pol_sigma-70-like"/>
</dbReference>
<proteinExistence type="inferred from homology"/>
<protein>
    <recommendedName>
        <fullName evidence="6">RNA polymerase sigma factor</fullName>
    </recommendedName>
</protein>
<accession>A0A6N8CRL8</accession>
<feature type="domain" description="RNA polymerase sigma-70 region 2" evidence="7">
    <location>
        <begin position="21"/>
        <end position="88"/>
    </location>
</feature>
<organism evidence="9 10">
    <name type="scientific">Terrilactibacillus tamarindi</name>
    <dbReference type="NCBI Taxonomy" id="2599694"/>
    <lineage>
        <taxon>Bacteria</taxon>
        <taxon>Bacillati</taxon>
        <taxon>Bacillota</taxon>
        <taxon>Bacilli</taxon>
        <taxon>Bacillales</taxon>
        <taxon>Bacillaceae</taxon>
        <taxon>Terrilactibacillus</taxon>
    </lineage>
</organism>
<dbReference type="SUPFAM" id="SSF88946">
    <property type="entry name" value="Sigma2 domain of RNA polymerase sigma factors"/>
    <property type="match status" value="1"/>
</dbReference>
<keyword evidence="10" id="KW-1185">Reference proteome</keyword>